<gene>
    <name evidence="1" type="ORF">BN587_01604</name>
</gene>
<dbReference type="InterPro" id="IPR058240">
    <property type="entry name" value="rSAM_sf"/>
</dbReference>
<reference evidence="1" key="1">
    <citation type="submission" date="2012-11" db="EMBL/GenBank/DDBJ databases">
        <title>Dependencies among metagenomic species, viruses, plasmids and units of genetic variation.</title>
        <authorList>
            <person name="Nielsen H.B."/>
            <person name="Almeida M."/>
            <person name="Juncker A.S."/>
            <person name="Rasmussen S."/>
            <person name="Li J."/>
            <person name="Sunagawa S."/>
            <person name="Plichta D."/>
            <person name="Gautier L."/>
            <person name="Le Chatelier E."/>
            <person name="Peletier E."/>
            <person name="Bonde I."/>
            <person name="Nielsen T."/>
            <person name="Manichanh C."/>
            <person name="Arumugam M."/>
            <person name="Batto J."/>
            <person name="Santos M.B.Q.D."/>
            <person name="Blom N."/>
            <person name="Borruel N."/>
            <person name="Burgdorf K.S."/>
            <person name="Boumezbeur F."/>
            <person name="Casellas F."/>
            <person name="Dore J."/>
            <person name="Guarner F."/>
            <person name="Hansen T."/>
            <person name="Hildebrand F."/>
            <person name="Kaas R.S."/>
            <person name="Kennedy S."/>
            <person name="Kristiansen K."/>
            <person name="Kultima J.R."/>
            <person name="Leonard P."/>
            <person name="Levenez F."/>
            <person name="Lund O."/>
            <person name="Moumen B."/>
            <person name="Le Paslier D."/>
            <person name="Pons N."/>
            <person name="Pedersen O."/>
            <person name="Prifti E."/>
            <person name="Qin J."/>
            <person name="Raes J."/>
            <person name="Tap J."/>
            <person name="Tims S."/>
            <person name="Ussery D.W."/>
            <person name="Yamada T."/>
            <person name="MetaHit consortium"/>
            <person name="Renault P."/>
            <person name="Sicheritz-Ponten T."/>
            <person name="Bork P."/>
            <person name="Wang J."/>
            <person name="Brunak S."/>
            <person name="Ehrlich S.D."/>
        </authorList>
    </citation>
    <scope>NUCLEOTIDE SEQUENCE [LARGE SCALE GENOMIC DNA]</scope>
</reference>
<dbReference type="EMBL" id="CBGL010000015">
    <property type="protein sequence ID" value="CDD09714.1"/>
    <property type="molecule type" value="Genomic_DNA"/>
</dbReference>
<sequence length="398" mass="44588">MIMPETFLKAMILTHGVQFTDEALLYARKTNAKIQNLVYNAPVGADNFRPQELLIRHSDGFETVSSCVAPGKLKPVVVDCKNGELFATVDNRKVEDISISFIEEPDYYSYKLEEDLVAKDFVSACGLDELNIIPWKGCNISAGCLFCGANTVAGENKASIFTAYQVSSPDFWNENKDTYLNYLTKSVKAAIKSKCYDEHMHVILISGDLSDQVLDMQAHIYCDIVRAIKPLVEKKSTEGIIAVCMPPNDLDILEDFKEAGIEKIVFNFELGNEDDFAKYCPGKKNIGFNHILDALKKGVDVFGYGNSWTNFVLGLEPIGNLLKFNQYLASQGIVSSANVLHLDKGNRLDCDVPSFETVINYFYSLDKILKEYNLDPFYCSKALRTSLSNEARFNRIVL</sequence>
<comment type="caution">
    <text evidence="1">The sequence shown here is derived from an EMBL/GenBank/DDBJ whole genome shotgun (WGS) entry which is preliminary data.</text>
</comment>
<evidence type="ECO:0000313" key="1">
    <source>
        <dbReference type="EMBL" id="CDD09714.1"/>
    </source>
</evidence>
<dbReference type="Gene3D" id="3.20.20.70">
    <property type="entry name" value="Aldolase class I"/>
    <property type="match status" value="1"/>
</dbReference>
<accession>R6WRY9</accession>
<dbReference type="Proteomes" id="UP000014937">
    <property type="component" value="Unassembled WGS sequence"/>
</dbReference>
<dbReference type="SUPFAM" id="SSF102114">
    <property type="entry name" value="Radical SAM enzymes"/>
    <property type="match status" value="1"/>
</dbReference>
<dbReference type="InterPro" id="IPR013785">
    <property type="entry name" value="Aldolase_TIM"/>
</dbReference>
<name>R6WRY9_9FIRM</name>
<organism evidence="1">
    <name type="scientific">Phascolarctobacterium succinatutens CAG:287</name>
    <dbReference type="NCBI Taxonomy" id="1263101"/>
    <lineage>
        <taxon>Bacteria</taxon>
        <taxon>Bacillati</taxon>
        <taxon>Bacillota</taxon>
        <taxon>Negativicutes</taxon>
        <taxon>Acidaminococcales</taxon>
        <taxon>Acidaminococcaceae</taxon>
        <taxon>Phascolarctobacterium</taxon>
    </lineage>
</organism>
<proteinExistence type="predicted"/>
<dbReference type="HOGENOM" id="CLU_692331_0_0_9"/>
<dbReference type="NCBIfam" id="NF045502">
    <property type="entry name" value="variant_rSAM"/>
    <property type="match status" value="1"/>
</dbReference>
<protein>
    <recommendedName>
        <fullName evidence="2">Radical SAM domain protein</fullName>
    </recommendedName>
</protein>
<dbReference type="AlphaFoldDB" id="R6WRY9"/>
<evidence type="ECO:0008006" key="2">
    <source>
        <dbReference type="Google" id="ProtNLM"/>
    </source>
</evidence>